<dbReference type="Pfam" id="PF02661">
    <property type="entry name" value="Fic"/>
    <property type="match status" value="1"/>
</dbReference>
<name>A0A9W9LHH3_9EURO</name>
<accession>A0A9W9LHH3</accession>
<proteinExistence type="predicted"/>
<evidence type="ECO:0000313" key="5">
    <source>
        <dbReference type="Proteomes" id="UP001146351"/>
    </source>
</evidence>
<dbReference type="AlphaFoldDB" id="A0A9W9LHH3"/>
<feature type="domain" description="Fido" evidence="3">
    <location>
        <begin position="220"/>
        <end position="382"/>
    </location>
</feature>
<protein>
    <recommendedName>
        <fullName evidence="3">Fido domain-containing protein</fullName>
    </recommendedName>
</protein>
<gene>
    <name evidence="4" type="ORF">N7492_009147</name>
</gene>
<dbReference type="InterPro" id="IPR040198">
    <property type="entry name" value="Fido_containing"/>
</dbReference>
<dbReference type="InterPro" id="IPR036597">
    <property type="entry name" value="Fido-like_dom_sf"/>
</dbReference>
<dbReference type="PANTHER" id="PTHR13504">
    <property type="entry name" value="FIDO DOMAIN-CONTAINING PROTEIN DDB_G0283145"/>
    <property type="match status" value="1"/>
</dbReference>
<sequence length="396" mass="44097">MNSPTKRSKHKHASLEGIFEGLHIESNPISPLTHMPSTRINLVRSLRQHMHSTLSLGGGTVSIRRDGVPTQFTIAMDEVYDYKIGRHEFDPETVFPEIIALGDQLSAVLSERLTSDQKTALDDSILACLVSLVYGSNMIERAGAGPDITLKLCMEIFQGHEVPEEIGETDEEFAALKKELIESNRPADTTAVLRTRREIIQHAKAASYIINQLCLHDHDLDEDVILKTHRILTYKVDAEGTPWTEYSGVYRTDNVRAGFHSFPSPRSVPGRMKAMIRELKSDLEKATQKGTFDPIAIASKYTHIFVNIHPFIDGNGRMCRLILNAMLLKLGNFLVTIGANGEDRSLYLDVAAGGSMLEDTYGDLDEDEKPVMYKELASFVMSHMKKIMGKLVGAIS</sequence>
<dbReference type="PROSITE" id="PS51459">
    <property type="entry name" value="FIDO"/>
    <property type="match status" value="1"/>
</dbReference>
<evidence type="ECO:0000256" key="2">
    <source>
        <dbReference type="PIRSR" id="PIRSR640198-2"/>
    </source>
</evidence>
<evidence type="ECO:0000256" key="1">
    <source>
        <dbReference type="PIRSR" id="PIRSR640198-1"/>
    </source>
</evidence>
<feature type="binding site" evidence="2">
    <location>
        <begin position="313"/>
        <end position="320"/>
    </location>
    <ligand>
        <name>ATP</name>
        <dbReference type="ChEBI" id="CHEBI:30616"/>
    </ligand>
</feature>
<keyword evidence="2" id="KW-0547">Nucleotide-binding</keyword>
<keyword evidence="2" id="KW-0067">ATP-binding</keyword>
<dbReference type="Gene3D" id="1.10.3290.10">
    <property type="entry name" value="Fido-like domain"/>
    <property type="match status" value="1"/>
</dbReference>
<dbReference type="GO" id="GO:0005524">
    <property type="term" value="F:ATP binding"/>
    <property type="evidence" value="ECO:0007669"/>
    <property type="project" value="UniProtKB-KW"/>
</dbReference>
<evidence type="ECO:0000259" key="3">
    <source>
        <dbReference type="PROSITE" id="PS51459"/>
    </source>
</evidence>
<dbReference type="OrthoDB" id="439046at2759"/>
<dbReference type="PANTHER" id="PTHR13504:SF38">
    <property type="entry name" value="FIDO DOMAIN-CONTAINING PROTEIN"/>
    <property type="match status" value="1"/>
</dbReference>
<dbReference type="SUPFAM" id="SSF140931">
    <property type="entry name" value="Fic-like"/>
    <property type="match status" value="1"/>
</dbReference>
<comment type="caution">
    <text evidence="4">The sequence shown here is derived from an EMBL/GenBank/DDBJ whole genome shotgun (WGS) entry which is preliminary data.</text>
</comment>
<dbReference type="EMBL" id="JAPQKO010000006">
    <property type="protein sequence ID" value="KAJ5156344.1"/>
    <property type="molecule type" value="Genomic_DNA"/>
</dbReference>
<evidence type="ECO:0000313" key="4">
    <source>
        <dbReference type="EMBL" id="KAJ5156344.1"/>
    </source>
</evidence>
<dbReference type="Proteomes" id="UP001146351">
    <property type="component" value="Unassembled WGS sequence"/>
</dbReference>
<keyword evidence="5" id="KW-1185">Reference proteome</keyword>
<reference evidence="4" key="1">
    <citation type="submission" date="2022-11" db="EMBL/GenBank/DDBJ databases">
        <authorList>
            <person name="Petersen C."/>
        </authorList>
    </citation>
    <scope>NUCLEOTIDE SEQUENCE</scope>
    <source>
        <strain evidence="4">IBT 21917</strain>
    </source>
</reference>
<feature type="active site" evidence="1">
    <location>
        <position position="309"/>
    </location>
</feature>
<reference evidence="4" key="2">
    <citation type="journal article" date="2023" name="IMA Fungus">
        <title>Comparative genomic study of the Penicillium genus elucidates a diverse pangenome and 15 lateral gene transfer events.</title>
        <authorList>
            <person name="Petersen C."/>
            <person name="Sorensen T."/>
            <person name="Nielsen M.R."/>
            <person name="Sondergaard T.E."/>
            <person name="Sorensen J.L."/>
            <person name="Fitzpatrick D.A."/>
            <person name="Frisvad J.C."/>
            <person name="Nielsen K.L."/>
        </authorList>
    </citation>
    <scope>NUCLEOTIDE SEQUENCE</scope>
    <source>
        <strain evidence="4">IBT 21917</strain>
    </source>
</reference>
<dbReference type="InterPro" id="IPR003812">
    <property type="entry name" value="Fido"/>
</dbReference>
<organism evidence="4 5">
    <name type="scientific">Penicillium capsulatum</name>
    <dbReference type="NCBI Taxonomy" id="69766"/>
    <lineage>
        <taxon>Eukaryota</taxon>
        <taxon>Fungi</taxon>
        <taxon>Dikarya</taxon>
        <taxon>Ascomycota</taxon>
        <taxon>Pezizomycotina</taxon>
        <taxon>Eurotiomycetes</taxon>
        <taxon>Eurotiomycetidae</taxon>
        <taxon>Eurotiales</taxon>
        <taxon>Aspergillaceae</taxon>
        <taxon>Penicillium</taxon>
    </lineage>
</organism>